<feature type="compositionally biased region" description="Polar residues" evidence="1">
    <location>
        <begin position="29"/>
        <end position="45"/>
    </location>
</feature>
<proteinExistence type="predicted"/>
<evidence type="ECO:0000259" key="2">
    <source>
        <dbReference type="Pfam" id="PF09414"/>
    </source>
</evidence>
<organism evidence="3 4">
    <name type="scientific">Marssonina brunnea f. sp. multigermtubi (strain MB_m1)</name>
    <name type="common">Marssonina leaf spot fungus</name>
    <dbReference type="NCBI Taxonomy" id="1072389"/>
    <lineage>
        <taxon>Eukaryota</taxon>
        <taxon>Fungi</taxon>
        <taxon>Dikarya</taxon>
        <taxon>Ascomycota</taxon>
        <taxon>Pezizomycotina</taxon>
        <taxon>Leotiomycetes</taxon>
        <taxon>Helotiales</taxon>
        <taxon>Drepanopezizaceae</taxon>
        <taxon>Drepanopeziza</taxon>
    </lineage>
</organism>
<feature type="region of interest" description="Disordered" evidence="1">
    <location>
        <begin position="1"/>
        <end position="72"/>
    </location>
</feature>
<dbReference type="OrthoDB" id="10005335at2759"/>
<dbReference type="HOGENOM" id="CLU_496127_0_0_1"/>
<dbReference type="eggNOG" id="ENOG502S6SR">
    <property type="taxonomic scope" value="Eukaryota"/>
</dbReference>
<dbReference type="KEGG" id="mbe:MBM_08113"/>
<keyword evidence="3" id="KW-0030">Aminoacyl-tRNA synthetase</keyword>
<evidence type="ECO:0000313" key="4">
    <source>
        <dbReference type="Proteomes" id="UP000006753"/>
    </source>
</evidence>
<dbReference type="GO" id="GO:0004812">
    <property type="term" value="F:aminoacyl-tRNA ligase activity"/>
    <property type="evidence" value="ECO:0007669"/>
    <property type="project" value="UniProtKB-KW"/>
</dbReference>
<protein>
    <submittedName>
        <fullName evidence="3">Putative phenylalanyl-tRNA synthetase beta subunit</fullName>
    </submittedName>
</protein>
<dbReference type="InParanoid" id="K1WNH7"/>
<sequence>MRKARPALTSTPAPPPVTSIGAQDMANIATPSFSPLTFAPSVNNQAPVKGKGKKKKAKATPPPVSVPASFITSLPAKPKPTTLFPKISGDLKGIESRYRMDNKDQRQFKASNGAARALKKGAKTVINFVGTVKLDGTHADIVVSGDNRIRLQSKTRGALDQTAQGDNYGFAKAMFQQETAILAMKDKIVQQWLELHKGQSLSSLPEVVIAGEWIGPGIMAGSLLEKLDSNLFVVHAIAVNGVWVEDKLYEHIEEPEAGILNVARGGCFHEKLDVTDVESCLQAMMEKTMEVVKQCPFAATFGIVGRGEGIVWKAAHPLGQDPRFWVKTKPAESSATNQDALPNPHTMEDQVERTREFALATVTQARLEQGWSLLPREMQTPNTNKATGEFLSWVKDDIFAEEAGRMEECKVDKEYLLKCICWVAGDWYGKKLEAEKSDRHTNYRVPIKIDNRLAYRDTSSKVRIGKRTHIAARIAFPGLTSILNPRPFWILDSRTPPILTTPAIHPPRRTKISWAAQDSPGFSAPDLSWGPYNGRPLMREDAVKSGKLQ</sequence>
<reference evidence="3 4" key="1">
    <citation type="journal article" date="2012" name="BMC Genomics">
        <title>Sequencing the genome of Marssonina brunnea reveals fungus-poplar co-evolution.</title>
        <authorList>
            <person name="Zhu S."/>
            <person name="Cao Y.-Z."/>
            <person name="Jiang C."/>
            <person name="Tan B.-Y."/>
            <person name="Wang Z."/>
            <person name="Feng S."/>
            <person name="Zhang L."/>
            <person name="Su X.-H."/>
            <person name="Brejova B."/>
            <person name="Vinar T."/>
            <person name="Xu M."/>
            <person name="Wang M.-X."/>
            <person name="Zhang S.-G."/>
            <person name="Huang M.-R."/>
            <person name="Wu R."/>
            <person name="Zhou Y."/>
        </authorList>
    </citation>
    <scope>NUCLEOTIDE SEQUENCE [LARGE SCALE GENOMIC DNA]</scope>
    <source>
        <strain evidence="3 4">MB_m1</strain>
    </source>
</reference>
<keyword evidence="3" id="KW-0436">Ligase</keyword>
<gene>
    <name evidence="3" type="ORF">MBM_08113</name>
</gene>
<name>K1WNH7_MARBU</name>
<keyword evidence="4" id="KW-1185">Reference proteome</keyword>
<feature type="domain" description="RNA ligase" evidence="2">
    <location>
        <begin position="128"/>
        <end position="328"/>
    </location>
</feature>
<dbReference type="GeneID" id="18764048"/>
<dbReference type="EMBL" id="JH921448">
    <property type="protein sequence ID" value="EKD13912.1"/>
    <property type="molecule type" value="Genomic_DNA"/>
</dbReference>
<evidence type="ECO:0000256" key="1">
    <source>
        <dbReference type="SAM" id="MobiDB-lite"/>
    </source>
</evidence>
<dbReference type="InterPro" id="IPR021122">
    <property type="entry name" value="RNA_ligase_dom_REL/Rnl2"/>
</dbReference>
<dbReference type="AlphaFoldDB" id="K1WNH7"/>
<evidence type="ECO:0000313" key="3">
    <source>
        <dbReference type="EMBL" id="EKD13912.1"/>
    </source>
</evidence>
<dbReference type="Pfam" id="PF09414">
    <property type="entry name" value="RNA_ligase"/>
    <property type="match status" value="1"/>
</dbReference>
<accession>K1WNH7</accession>
<dbReference type="Proteomes" id="UP000006753">
    <property type="component" value="Unassembled WGS sequence"/>
</dbReference>